<keyword evidence="1" id="KW-0812">Transmembrane</keyword>
<reference evidence="4" key="1">
    <citation type="journal article" date="2019" name="Int. J. Syst. Evol. Microbiol.">
        <title>The Global Catalogue of Microorganisms (GCM) 10K type strain sequencing project: providing services to taxonomists for standard genome sequencing and annotation.</title>
        <authorList>
            <consortium name="The Broad Institute Genomics Platform"/>
            <consortium name="The Broad Institute Genome Sequencing Center for Infectious Disease"/>
            <person name="Wu L."/>
            <person name="Ma J."/>
        </authorList>
    </citation>
    <scope>NUCLEOTIDE SEQUENCE [LARGE SCALE GENOMIC DNA]</scope>
    <source>
        <strain evidence="4">JCM 17805</strain>
    </source>
</reference>
<sequence>MPDIKAQGNPELGQTASDKEHRQDVPLILDWVDLKDPLVNRLYPFLAVLSHINRLSDQSAVPDSLFGQLTETAIKLQKSYPDEVTSVGCMWVSAAIDEKIMMSRWGAAWRQETLCSRLFFRGDAGVHCFDLLGQWLQHPTPNPSLLLVAYLCMKMGFRGQFRHDGKERISELYSQLKKQLGRNRYLREQPFVFIDINDRSTRFKTRWHIKKWPISIVATVCVVTLVIGATLWSVSMQYRLRTEILDETQRINQLFDDNTEVSPSDIRHALFPKK</sequence>
<evidence type="ECO:0000256" key="1">
    <source>
        <dbReference type="SAM" id="Phobius"/>
    </source>
</evidence>
<protein>
    <recommendedName>
        <fullName evidence="2">Type IV / VI secretion system DotU domain-containing protein</fullName>
    </recommendedName>
</protein>
<keyword evidence="4" id="KW-1185">Reference proteome</keyword>
<proteinExistence type="predicted"/>
<dbReference type="RefSeq" id="WP_345195815.1">
    <property type="nucleotide sequence ID" value="NZ_BAABFL010000315.1"/>
</dbReference>
<organism evidence="3 4">
    <name type="scientific">Kistimonas scapharcae</name>
    <dbReference type="NCBI Taxonomy" id="1036133"/>
    <lineage>
        <taxon>Bacteria</taxon>
        <taxon>Pseudomonadati</taxon>
        <taxon>Pseudomonadota</taxon>
        <taxon>Gammaproteobacteria</taxon>
        <taxon>Oceanospirillales</taxon>
        <taxon>Endozoicomonadaceae</taxon>
        <taxon>Kistimonas</taxon>
    </lineage>
</organism>
<dbReference type="InterPro" id="IPR017732">
    <property type="entry name" value="T4/T6SS_DotU"/>
</dbReference>
<dbReference type="InterPro" id="IPR038522">
    <property type="entry name" value="T4/T6SS_DotU_sf"/>
</dbReference>
<feature type="transmembrane region" description="Helical" evidence="1">
    <location>
        <begin position="212"/>
        <end position="234"/>
    </location>
</feature>
<keyword evidence="1" id="KW-0472">Membrane</keyword>
<keyword evidence="1" id="KW-1133">Transmembrane helix</keyword>
<accession>A0ABP8V1R0</accession>
<dbReference type="Pfam" id="PF09850">
    <property type="entry name" value="DotU"/>
    <property type="match status" value="1"/>
</dbReference>
<evidence type="ECO:0000313" key="4">
    <source>
        <dbReference type="Proteomes" id="UP001500604"/>
    </source>
</evidence>
<evidence type="ECO:0000313" key="3">
    <source>
        <dbReference type="EMBL" id="GAA4649812.1"/>
    </source>
</evidence>
<feature type="domain" description="Type IV / VI secretion system DotU" evidence="2">
    <location>
        <begin position="61"/>
        <end position="228"/>
    </location>
</feature>
<dbReference type="EMBL" id="BAABFL010000315">
    <property type="protein sequence ID" value="GAA4649812.1"/>
    <property type="molecule type" value="Genomic_DNA"/>
</dbReference>
<dbReference type="Gene3D" id="1.25.40.590">
    <property type="entry name" value="Type IV / VI secretion system, DotU"/>
    <property type="match status" value="1"/>
</dbReference>
<name>A0ABP8V1R0_9GAMM</name>
<dbReference type="PANTHER" id="PTHR38033">
    <property type="entry name" value="MEMBRANE PROTEIN-RELATED"/>
    <property type="match status" value="1"/>
</dbReference>
<dbReference type="Proteomes" id="UP001500604">
    <property type="component" value="Unassembled WGS sequence"/>
</dbReference>
<evidence type="ECO:0000259" key="2">
    <source>
        <dbReference type="Pfam" id="PF09850"/>
    </source>
</evidence>
<comment type="caution">
    <text evidence="3">The sequence shown here is derived from an EMBL/GenBank/DDBJ whole genome shotgun (WGS) entry which is preliminary data.</text>
</comment>
<dbReference type="PANTHER" id="PTHR38033:SF1">
    <property type="entry name" value="DOTU FAMILY TYPE IV_VI SECRETION SYSTEM PROTEIN"/>
    <property type="match status" value="1"/>
</dbReference>
<gene>
    <name evidence="3" type="ORF">GCM10023116_20930</name>
</gene>